<comment type="caution">
    <text evidence="3">The sequence shown here is derived from an EMBL/GenBank/DDBJ whole genome shotgun (WGS) entry which is preliminary data.</text>
</comment>
<dbReference type="SUPFAM" id="SSF52047">
    <property type="entry name" value="RNI-like"/>
    <property type="match status" value="1"/>
</dbReference>
<evidence type="ECO:0000259" key="2">
    <source>
        <dbReference type="Pfam" id="PF23247"/>
    </source>
</evidence>
<dbReference type="Gene3D" id="3.80.10.10">
    <property type="entry name" value="Ribonuclease Inhibitor"/>
    <property type="match status" value="2"/>
</dbReference>
<dbReference type="Pfam" id="PF23247">
    <property type="entry name" value="LRR_RPS2"/>
    <property type="match status" value="1"/>
</dbReference>
<sequence>MEKKKEERPGEAIAALRRFVMENGNSPYYSRYAADLLQLSLEKMRELQEQAISDGRSYTDIDILHQVLGPKPGYVRGWGRVPQIGEAGIVLDNIGRDDKLFLQIKNIKLTSSRFQNLSYLTVKGTQLIIEHCPKLISFIFKPDSSGTTAGEKVNANERAHNVGQPLFSEEVTFPSLENLEISNIDNIEFVWDNQFAANSFCKLQILRVKTCANLKSIFPSRMLEVIFQCLNTLHIVDCYSLREVFDIEVPSFQETRPVTTTQLKNLLLTYLPKLKHIWNKDPGGIFSFQNLQEVIIVGCERIKSVFPASISENLMQLEFLKIENCGVEVIIEKEEGREVATTLEFPKLTSLELLSLPNLKCFFPGARPSKWPLLKILCVLDCKGIEIFALKYSSFQETFQLRQPLFVVEEGAFPNLKDLGLELNDTVWPSQLLEELFCKLKFLVVGAVTMD</sequence>
<evidence type="ECO:0000256" key="1">
    <source>
        <dbReference type="ARBA" id="ARBA00022821"/>
    </source>
</evidence>
<keyword evidence="4" id="KW-1185">Reference proteome</keyword>
<proteinExistence type="predicted"/>
<gene>
    <name evidence="3" type="ORF">CJ030_MR1G017592</name>
</gene>
<dbReference type="Proteomes" id="UP000516437">
    <property type="component" value="Chromosome 1"/>
</dbReference>
<reference evidence="3 4" key="1">
    <citation type="journal article" date="2019" name="Plant Biotechnol. J.">
        <title>The red bayberry genome and genetic basis of sex determination.</title>
        <authorList>
            <person name="Jia H.M."/>
            <person name="Jia H.J."/>
            <person name="Cai Q.L."/>
            <person name="Wang Y."/>
            <person name="Zhao H.B."/>
            <person name="Yang W.F."/>
            <person name="Wang G.Y."/>
            <person name="Li Y.H."/>
            <person name="Zhan D.L."/>
            <person name="Shen Y.T."/>
            <person name="Niu Q.F."/>
            <person name="Chang L."/>
            <person name="Qiu J."/>
            <person name="Zhao L."/>
            <person name="Xie H.B."/>
            <person name="Fu W.Y."/>
            <person name="Jin J."/>
            <person name="Li X.W."/>
            <person name="Jiao Y."/>
            <person name="Zhou C.C."/>
            <person name="Tu T."/>
            <person name="Chai C.Y."/>
            <person name="Gao J.L."/>
            <person name="Fan L.J."/>
            <person name="van de Weg E."/>
            <person name="Wang J.Y."/>
            <person name="Gao Z.S."/>
        </authorList>
    </citation>
    <scope>NUCLEOTIDE SEQUENCE [LARGE SCALE GENOMIC DNA]</scope>
    <source>
        <tissue evidence="3">Leaves</tissue>
    </source>
</reference>
<dbReference type="InterPro" id="IPR057135">
    <property type="entry name" value="At4g27190-like_LRR"/>
</dbReference>
<feature type="domain" description="Disease resistance protein At4g27190-like leucine-rich repeats" evidence="2">
    <location>
        <begin position="176"/>
        <end position="326"/>
    </location>
</feature>
<dbReference type="PANTHER" id="PTHR33463:SF209">
    <property type="entry name" value="DISEASE RESISTANCE PROTEIN RPS2-LIKE"/>
    <property type="match status" value="1"/>
</dbReference>
<dbReference type="InterPro" id="IPR032675">
    <property type="entry name" value="LRR_dom_sf"/>
</dbReference>
<evidence type="ECO:0000313" key="4">
    <source>
        <dbReference type="Proteomes" id="UP000516437"/>
    </source>
</evidence>
<dbReference type="OrthoDB" id="1747797at2759"/>
<dbReference type="PANTHER" id="PTHR33463">
    <property type="entry name" value="NB-ARC DOMAIN-CONTAINING PROTEIN-RELATED"/>
    <property type="match status" value="1"/>
</dbReference>
<keyword evidence="1" id="KW-0611">Plant defense</keyword>
<organism evidence="3 4">
    <name type="scientific">Morella rubra</name>
    <name type="common">Chinese bayberry</name>
    <dbReference type="NCBI Taxonomy" id="262757"/>
    <lineage>
        <taxon>Eukaryota</taxon>
        <taxon>Viridiplantae</taxon>
        <taxon>Streptophyta</taxon>
        <taxon>Embryophyta</taxon>
        <taxon>Tracheophyta</taxon>
        <taxon>Spermatophyta</taxon>
        <taxon>Magnoliopsida</taxon>
        <taxon>eudicotyledons</taxon>
        <taxon>Gunneridae</taxon>
        <taxon>Pentapetalae</taxon>
        <taxon>rosids</taxon>
        <taxon>fabids</taxon>
        <taxon>Fagales</taxon>
        <taxon>Myricaceae</taxon>
        <taxon>Morella</taxon>
    </lineage>
</organism>
<accession>A0A6A1WRA9</accession>
<dbReference type="AlphaFoldDB" id="A0A6A1WRA9"/>
<name>A0A6A1WRA9_9ROSI</name>
<protein>
    <recommendedName>
        <fullName evidence="2">Disease resistance protein At4g27190-like leucine-rich repeats domain-containing protein</fullName>
    </recommendedName>
</protein>
<evidence type="ECO:0000313" key="3">
    <source>
        <dbReference type="EMBL" id="KAB1227792.1"/>
    </source>
</evidence>
<dbReference type="EMBL" id="RXIC02000019">
    <property type="protein sequence ID" value="KAB1227792.1"/>
    <property type="molecule type" value="Genomic_DNA"/>
</dbReference>
<dbReference type="InterPro" id="IPR050905">
    <property type="entry name" value="Plant_NBS-LRR"/>
</dbReference>